<proteinExistence type="predicted"/>
<reference evidence="1 2" key="1">
    <citation type="submission" date="2019-03" db="EMBL/GenBank/DDBJ databases">
        <title>Genomic Encyclopedia of Type Strains, Phase IV (KMG-IV): sequencing the most valuable type-strain genomes for metagenomic binning, comparative biology and taxonomic classification.</title>
        <authorList>
            <person name="Goeker M."/>
        </authorList>
    </citation>
    <scope>NUCLEOTIDE SEQUENCE [LARGE SCALE GENOMIC DNA]</scope>
    <source>
        <strain evidence="1 2">DSM 16730</strain>
    </source>
</reference>
<dbReference type="AlphaFoldDB" id="A0A4R3VSH1"/>
<dbReference type="Proteomes" id="UP000295433">
    <property type="component" value="Unassembled WGS sequence"/>
</dbReference>
<evidence type="ECO:0000313" key="2">
    <source>
        <dbReference type="Proteomes" id="UP000295433"/>
    </source>
</evidence>
<organism evidence="1 2">
    <name type="scientific">Samsonia erythrinae</name>
    <dbReference type="NCBI Taxonomy" id="160434"/>
    <lineage>
        <taxon>Bacteria</taxon>
        <taxon>Pseudomonadati</taxon>
        <taxon>Pseudomonadota</taxon>
        <taxon>Gammaproteobacteria</taxon>
        <taxon>Enterobacterales</taxon>
        <taxon>Pectobacteriaceae</taxon>
        <taxon>Samsonia</taxon>
    </lineage>
</organism>
<name>A0A4R3VSH1_9GAMM</name>
<evidence type="ECO:0000313" key="1">
    <source>
        <dbReference type="EMBL" id="TCV07798.1"/>
    </source>
</evidence>
<dbReference type="NCBIfam" id="NF033153">
    <property type="entry name" value="phage_ICD_like"/>
    <property type="match status" value="1"/>
</dbReference>
<dbReference type="OrthoDB" id="6445882at2"/>
<accession>A0A4R3VSH1</accession>
<dbReference type="EMBL" id="SMBY01000002">
    <property type="protein sequence ID" value="TCV07798.1"/>
    <property type="molecule type" value="Genomic_DNA"/>
</dbReference>
<dbReference type="RefSeq" id="WP_132454307.1">
    <property type="nucleotide sequence ID" value="NZ_JAWIZJ010000002.1"/>
</dbReference>
<protein>
    <recommendedName>
        <fullName evidence="3">Host cell division inhibitor Icd-like protein</fullName>
    </recommendedName>
</protein>
<gene>
    <name evidence="1" type="ORF">EDC54_102370</name>
</gene>
<comment type="caution">
    <text evidence="1">The sequence shown here is derived from an EMBL/GenBank/DDBJ whole genome shotgun (WGS) entry which is preliminary data.</text>
</comment>
<evidence type="ECO:0008006" key="3">
    <source>
        <dbReference type="Google" id="ProtNLM"/>
    </source>
</evidence>
<sequence>MADSQSTQTRPKYQYRFLALYRADSAASPCRLSVEAYTEQEARQILVPHFILSFAGRLPVEAVRHV</sequence>
<keyword evidence="2" id="KW-1185">Reference proteome</keyword>